<comment type="caution">
    <text evidence="3">The sequence shown here is derived from an EMBL/GenBank/DDBJ whole genome shotgun (WGS) entry which is preliminary data.</text>
</comment>
<dbReference type="PANTHER" id="PTHR22872">
    <property type="entry name" value="BTK-BINDING PROTEIN-RELATED"/>
    <property type="match status" value="1"/>
</dbReference>
<evidence type="ECO:0000313" key="3">
    <source>
        <dbReference type="EMBL" id="GIQ90496.1"/>
    </source>
</evidence>
<dbReference type="SUPFAM" id="SSF50985">
    <property type="entry name" value="RCC1/BLIP-II"/>
    <property type="match status" value="1"/>
</dbReference>
<dbReference type="EMBL" id="BDIP01006254">
    <property type="protein sequence ID" value="GIQ90496.1"/>
    <property type="molecule type" value="Genomic_DNA"/>
</dbReference>
<keyword evidence="1" id="KW-0677">Repeat</keyword>
<protein>
    <recommendedName>
        <fullName evidence="5">Regulator of chromosome condensation 1/beta-lactamase-inhibitor protein II</fullName>
    </recommendedName>
</protein>
<dbReference type="Gene3D" id="2.130.10.30">
    <property type="entry name" value="Regulator of chromosome condensation 1/beta-lactamase-inhibitor protein II"/>
    <property type="match status" value="1"/>
</dbReference>
<dbReference type="InterPro" id="IPR009091">
    <property type="entry name" value="RCC1/BLIP-II"/>
</dbReference>
<reference evidence="3 4" key="1">
    <citation type="journal article" date="2018" name="PLoS ONE">
        <title>The draft genome of Kipferlia bialata reveals reductive genome evolution in fornicate parasites.</title>
        <authorList>
            <person name="Tanifuji G."/>
            <person name="Takabayashi S."/>
            <person name="Kume K."/>
            <person name="Takagi M."/>
            <person name="Nakayama T."/>
            <person name="Kamikawa R."/>
            <person name="Inagaki Y."/>
            <person name="Hashimoto T."/>
        </authorList>
    </citation>
    <scope>NUCLEOTIDE SEQUENCE [LARGE SCALE GENOMIC DNA]</scope>
    <source>
        <strain evidence="3">NY0173</strain>
    </source>
</reference>
<feature type="non-terminal residue" evidence="3">
    <location>
        <position position="1"/>
    </location>
</feature>
<evidence type="ECO:0000256" key="2">
    <source>
        <dbReference type="PROSITE-ProRule" id="PRU00235"/>
    </source>
</evidence>
<dbReference type="Proteomes" id="UP000265618">
    <property type="component" value="Unassembled WGS sequence"/>
</dbReference>
<accession>A0A9K3D7S9</accession>
<gene>
    <name evidence="3" type="ORF">KIPB_013310</name>
</gene>
<dbReference type="AlphaFoldDB" id="A0A9K3D7S9"/>
<dbReference type="PROSITE" id="PS00626">
    <property type="entry name" value="RCC1_2"/>
    <property type="match status" value="1"/>
</dbReference>
<dbReference type="InterPro" id="IPR000408">
    <property type="entry name" value="Reg_chr_condens"/>
</dbReference>
<name>A0A9K3D7S9_9EUKA</name>
<keyword evidence="4" id="KW-1185">Reference proteome</keyword>
<dbReference type="OrthoDB" id="8068875at2759"/>
<evidence type="ECO:0000256" key="1">
    <source>
        <dbReference type="ARBA" id="ARBA00022737"/>
    </source>
</evidence>
<feature type="repeat" description="RCC1" evidence="2">
    <location>
        <begin position="18"/>
        <end position="70"/>
    </location>
</feature>
<dbReference type="Pfam" id="PF13540">
    <property type="entry name" value="RCC1_2"/>
    <property type="match status" value="2"/>
</dbReference>
<evidence type="ECO:0008006" key="5">
    <source>
        <dbReference type="Google" id="ProtNLM"/>
    </source>
</evidence>
<dbReference type="InterPro" id="IPR051625">
    <property type="entry name" value="Signaling_Regulatory_Domain"/>
</dbReference>
<proteinExistence type="predicted"/>
<organism evidence="3 4">
    <name type="scientific">Kipferlia bialata</name>
    <dbReference type="NCBI Taxonomy" id="797122"/>
    <lineage>
        <taxon>Eukaryota</taxon>
        <taxon>Metamonada</taxon>
        <taxon>Carpediemonas-like organisms</taxon>
        <taxon>Kipferlia</taxon>
    </lineage>
</organism>
<sequence>VVSVACGDDHTLAIDSKGAVWAWGRNDHHELGMGDDTTKRYTPDRIIHNWTGDAEQVASYGFTSYLLTDKGTVYSWGDNSYGQSGTDIAVGTDVYSSDNVYFTGTRMEDDKVDS</sequence>
<dbReference type="PROSITE" id="PS50012">
    <property type="entry name" value="RCC1_3"/>
    <property type="match status" value="1"/>
</dbReference>
<evidence type="ECO:0000313" key="4">
    <source>
        <dbReference type="Proteomes" id="UP000265618"/>
    </source>
</evidence>